<organism evidence="2 3">
    <name type="scientific">Ruminococcus flavefaciens</name>
    <dbReference type="NCBI Taxonomy" id="1265"/>
    <lineage>
        <taxon>Bacteria</taxon>
        <taxon>Bacillati</taxon>
        <taxon>Bacillota</taxon>
        <taxon>Clostridia</taxon>
        <taxon>Eubacteriales</taxon>
        <taxon>Oscillospiraceae</taxon>
        <taxon>Ruminococcus</taxon>
    </lineage>
</organism>
<dbReference type="InterPro" id="IPR005182">
    <property type="entry name" value="YdbS-like_PH"/>
</dbReference>
<dbReference type="Proteomes" id="UP000183190">
    <property type="component" value="Unassembled WGS sequence"/>
</dbReference>
<evidence type="ECO:0000313" key="2">
    <source>
        <dbReference type="EMBL" id="SEH82594.1"/>
    </source>
</evidence>
<dbReference type="OrthoDB" id="9790842at2"/>
<reference evidence="2 3" key="1">
    <citation type="submission" date="2016-10" db="EMBL/GenBank/DDBJ databases">
        <authorList>
            <person name="de Groot N.N."/>
        </authorList>
    </citation>
    <scope>NUCLEOTIDE SEQUENCE [LARGE SCALE GENOMIC DNA]</scope>
    <source>
        <strain evidence="2 3">YAD2003</strain>
    </source>
</reference>
<dbReference type="PANTHER" id="PTHR37938:SF1">
    <property type="entry name" value="BLL0215 PROTEIN"/>
    <property type="match status" value="1"/>
</dbReference>
<feature type="domain" description="YdbS-like PH" evidence="1">
    <location>
        <begin position="24"/>
        <end position="98"/>
    </location>
</feature>
<evidence type="ECO:0000259" key="1">
    <source>
        <dbReference type="Pfam" id="PF03703"/>
    </source>
</evidence>
<gene>
    <name evidence="2" type="ORF">SAMN02910265_02900</name>
</gene>
<dbReference type="Pfam" id="PF03703">
    <property type="entry name" value="bPH_2"/>
    <property type="match status" value="1"/>
</dbReference>
<evidence type="ECO:0000313" key="3">
    <source>
        <dbReference type="Proteomes" id="UP000183190"/>
    </source>
</evidence>
<sequence length="139" mass="16567">MKKNTFEYVWTDKKRSFLGLPLTFTRYYLTESKFITRTGFLNIDEDEIDLYKITDKKVKYPFFQRLVNCGTIIIYSRDADTPSKEVHCIKNVRKVSELIDKYLNIMRDKYGIRGRDMMSMHAHDHCDDSDDVNDHDGDY</sequence>
<dbReference type="PANTHER" id="PTHR37938">
    <property type="entry name" value="BLL0215 PROTEIN"/>
    <property type="match status" value="1"/>
</dbReference>
<name>A0A1H6L332_RUMFL</name>
<proteinExistence type="predicted"/>
<dbReference type="EMBL" id="FNWV01000015">
    <property type="protein sequence ID" value="SEH82594.1"/>
    <property type="molecule type" value="Genomic_DNA"/>
</dbReference>
<protein>
    <submittedName>
        <fullName evidence="2">PH domain-containing protein</fullName>
    </submittedName>
</protein>
<accession>A0A1H6L332</accession>
<dbReference type="RefSeq" id="WP_074718650.1">
    <property type="nucleotide sequence ID" value="NZ_FNWV01000015.1"/>
</dbReference>
<dbReference type="AlphaFoldDB" id="A0A1H6L332"/>